<sequence>MSEILQRSNGVIVNSGVELPPEAEFRDGCGEVVVGPFLAKVLICKGPSCIIAKDEVDGAVVELILLKARLTDVSADQRWQLVRINVAAADVIVADDVIVLQRCQQWFVVLDVYAQIFEMLGDSNNECTKEHTVIEISVYHITALWRSNHHHYHHHYRHNHYHCRHYNYHHHCFYQHHHNNYHHRLIGRAYPMGKGPQLTTNCSACKCCIVKFQRWLRWSKDVILQHFNV</sequence>
<organism evidence="1 2">
    <name type="scientific">Glossina pallidipes</name>
    <name type="common">Tsetse fly</name>
    <dbReference type="NCBI Taxonomy" id="7398"/>
    <lineage>
        <taxon>Eukaryota</taxon>
        <taxon>Metazoa</taxon>
        <taxon>Ecdysozoa</taxon>
        <taxon>Arthropoda</taxon>
        <taxon>Hexapoda</taxon>
        <taxon>Insecta</taxon>
        <taxon>Pterygota</taxon>
        <taxon>Neoptera</taxon>
        <taxon>Endopterygota</taxon>
        <taxon>Diptera</taxon>
        <taxon>Brachycera</taxon>
        <taxon>Muscomorpha</taxon>
        <taxon>Hippoboscoidea</taxon>
        <taxon>Glossinidae</taxon>
        <taxon>Glossina</taxon>
    </lineage>
</organism>
<proteinExistence type="predicted"/>
<reference evidence="1" key="2">
    <citation type="submission" date="2020-05" db="UniProtKB">
        <authorList>
            <consortium name="EnsemblMetazoa"/>
        </authorList>
    </citation>
    <scope>IDENTIFICATION</scope>
    <source>
        <strain evidence="1">IAEA</strain>
    </source>
</reference>
<dbReference type="EnsemblMetazoa" id="GPAI013862-RA">
    <property type="protein sequence ID" value="GPAI013862-PA"/>
    <property type="gene ID" value="GPAI013862"/>
</dbReference>
<dbReference type="AlphaFoldDB" id="A0A1A9ZGG3"/>
<reference evidence="2" key="1">
    <citation type="submission" date="2014-03" db="EMBL/GenBank/DDBJ databases">
        <authorList>
            <person name="Aksoy S."/>
            <person name="Warren W."/>
            <person name="Wilson R.K."/>
        </authorList>
    </citation>
    <scope>NUCLEOTIDE SEQUENCE [LARGE SCALE GENOMIC DNA]</scope>
    <source>
        <strain evidence="2">IAEA</strain>
    </source>
</reference>
<accession>A0A1A9ZGG3</accession>
<evidence type="ECO:0000313" key="1">
    <source>
        <dbReference type="EnsemblMetazoa" id="GPAI013862-PA"/>
    </source>
</evidence>
<dbReference type="VEuPathDB" id="VectorBase:GPAI013862"/>
<name>A0A1A9ZGG3_GLOPL</name>
<keyword evidence="2" id="KW-1185">Reference proteome</keyword>
<dbReference type="Proteomes" id="UP000092445">
    <property type="component" value="Unassembled WGS sequence"/>
</dbReference>
<protein>
    <submittedName>
        <fullName evidence="1">Uncharacterized protein</fullName>
    </submittedName>
</protein>
<evidence type="ECO:0000313" key="2">
    <source>
        <dbReference type="Proteomes" id="UP000092445"/>
    </source>
</evidence>